<name>A0ABU1A5T0_9FLAO</name>
<sequence>MLVFFETYFFNKTAIKKTLNFVETGGTVVFATLDESRLLKYLGGIKSGVDIGYNTTALGYHFNNNFLPNLKGKKTNNKQVHGGFSRESFKDDISILATAYNDDYYPVIIENKVNNGNVILFNKYGELEKLDRGLLFAAILSGLENIAYPIANVATISLDDFPAPLYPILSEPIESELDITQKEYYKNVWWPDMLALADKYHIDYSAYVCFDYRNKTEPPFLFTEWELSYSEKKGIKKYSSDLLMKSLKESRHELGLHGYNHQSLLKSDWPNQKYMELGLHAARKRWIGSRYGKLPVSYVPPSNDIDSIGFKALENSFRSIKYNCSLYLGDFEDGSDREFAVEPYNAHFYNFPRISSGYLMDGDEQFNAQSLLLYTGIWTHFIHPDDVYQIKSKNGIAAAGDYAYRNKENYGWRLSKDGSIGLLPRFENYLKEIQDVFPMLDFVTVERGVKNTQDWQKQTYYRELGNDYYSVTNTKSLDRKQHWFNYIKRNHAAKTEFFLSKKNIPFSKTPFLKGFLFQIETSTGKLKLPSSSLQNSSIRPIDLYQEYTDFKTESSENGEVIYKSLTEKYIAEGKVLQAIEHLQKNFKIKRASTKELLELNTYLGWESKNKEIWETLNLQLANFGATQEVVAASITISEAEGFLDVQTTKKWLPLQLEKYPNDSLLQLAYLTNIGTYFQEKSIPVSRITSLLEGNASQQKAKNLLETLAYNYPKVFLKLVEAIPSCAKNYSFLGENITWFYANKNQFKKAIAWSDCSSVSQENIEYWRMQTGEYAFLKERNYPKYIEYLLYNKPKQALRELMNANACKQDLSSSLQQDIAYAYGSTGTFRKAILWANCVEDFNTIDKLIWYQKLENYDKMEIIVVSIPDDHPDKIKATALLVEDYLAKGDLLNAWKWVDQLPDSATKLKYQDILNKEVVYATTQNQKILLKNYASLFYLETAKSIKTEIIKNENSFIETSSALVTDKLDATSFGNKITYGFRDQNLNTHKIGLTQFNAYELGTSNAEDFNHYLYGAEYTFLKKEREYKINYNGNFGLQLDQEQQVFVHALVQANFAKDSLFSSAQLRLRPAITGPAYSLDVYQTQLNIYEELSLKKSFTVIANLETNYYSDAVLDATLTGKFSKSFLWLKDHSFTSYTEISGTLGDKDRESGYPYWSTKERIYGGLGLDYSLKNKATGIELNLDVSAFLDSYSESFQRFIGNLKLPVSSRFYINANAEFYTLENFNSNNFNLSLKYYLEKD</sequence>
<dbReference type="Gene3D" id="3.20.20.370">
    <property type="entry name" value="Glycoside hydrolase/deacetylase"/>
    <property type="match status" value="1"/>
</dbReference>
<gene>
    <name evidence="1" type="ORF">RBU60_12630</name>
</gene>
<evidence type="ECO:0000313" key="1">
    <source>
        <dbReference type="EMBL" id="MDQ7918418.1"/>
    </source>
</evidence>
<dbReference type="EMBL" id="JAVHUL010000043">
    <property type="protein sequence ID" value="MDQ7918418.1"/>
    <property type="molecule type" value="Genomic_DNA"/>
</dbReference>
<keyword evidence="2" id="KW-1185">Reference proteome</keyword>
<dbReference type="SUPFAM" id="SSF88713">
    <property type="entry name" value="Glycoside hydrolase/deacetylase"/>
    <property type="match status" value="1"/>
</dbReference>
<dbReference type="InterPro" id="IPR011330">
    <property type="entry name" value="Glyco_hydro/deAcase_b/a-brl"/>
</dbReference>
<proteinExistence type="predicted"/>
<dbReference type="InterPro" id="IPR018695">
    <property type="entry name" value="DUF2194"/>
</dbReference>
<dbReference type="Pfam" id="PF09960">
    <property type="entry name" value="DUF2194"/>
    <property type="match status" value="1"/>
</dbReference>
<dbReference type="Proteomes" id="UP001230915">
    <property type="component" value="Unassembled WGS sequence"/>
</dbReference>
<reference evidence="1 2" key="1">
    <citation type="submission" date="2023-08" db="EMBL/GenBank/DDBJ databases">
        <title>Mesonia sp. MT50, isolated from deep-sea sediment of the Mariana Trench.</title>
        <authorList>
            <person name="Fu H."/>
        </authorList>
    </citation>
    <scope>NUCLEOTIDE SEQUENCE [LARGE SCALE GENOMIC DNA]</scope>
    <source>
        <strain evidence="1 2">MT50</strain>
    </source>
</reference>
<evidence type="ECO:0000313" key="2">
    <source>
        <dbReference type="Proteomes" id="UP001230915"/>
    </source>
</evidence>
<dbReference type="RefSeq" id="WP_308865412.1">
    <property type="nucleotide sequence ID" value="NZ_JAVHUL010000043.1"/>
</dbReference>
<protein>
    <submittedName>
        <fullName evidence="1">DUF2194 domain-containing protein</fullName>
    </submittedName>
</protein>
<organism evidence="1 2">
    <name type="scientific">Mesonia profundi</name>
    <dbReference type="NCBI Taxonomy" id="3070998"/>
    <lineage>
        <taxon>Bacteria</taxon>
        <taxon>Pseudomonadati</taxon>
        <taxon>Bacteroidota</taxon>
        <taxon>Flavobacteriia</taxon>
        <taxon>Flavobacteriales</taxon>
        <taxon>Flavobacteriaceae</taxon>
        <taxon>Mesonia</taxon>
    </lineage>
</organism>
<accession>A0ABU1A5T0</accession>
<comment type="caution">
    <text evidence="1">The sequence shown here is derived from an EMBL/GenBank/DDBJ whole genome shotgun (WGS) entry which is preliminary data.</text>
</comment>